<dbReference type="Proteomes" id="UP000196447">
    <property type="component" value="Unassembled WGS sequence"/>
</dbReference>
<reference evidence="1 2" key="1">
    <citation type="submission" date="2017-03" db="EMBL/GenBank/DDBJ databases">
        <authorList>
            <person name="Fouts D."/>
            <person name="Stalin M.J."/>
            <person name="Chen L."/>
            <person name="Wright M."/>
            <person name="Sutton G."/>
            <person name="Nguyen K."/>
            <person name="Vanduin D."/>
            <person name="Rojas L."/>
            <person name="Hujer A."/>
            <person name="Hujer K."/>
            <person name="Bonomo R."/>
            <person name="Kreiswirth B."/>
            <person name="Adams M."/>
        </authorList>
    </citation>
    <scope>NUCLEOTIDE SEQUENCE [LARGE SCALE GENOMIC DNA]</scope>
    <source>
        <strain evidence="1 2">39383</strain>
    </source>
</reference>
<accession>A0A422Z9Q3</accession>
<gene>
    <name evidence="1" type="ORF">B5L96_24170</name>
</gene>
<dbReference type="EMBL" id="NDBK01000098">
    <property type="protein sequence ID" value="OVF66554.1"/>
    <property type="molecule type" value="Genomic_DNA"/>
</dbReference>
<comment type="caution">
    <text evidence="1">The sequence shown here is derived from an EMBL/GenBank/DDBJ whole genome shotgun (WGS) entry which is preliminary data.</text>
</comment>
<evidence type="ECO:0000313" key="2">
    <source>
        <dbReference type="Proteomes" id="UP000196447"/>
    </source>
</evidence>
<proteinExistence type="predicted"/>
<protein>
    <submittedName>
        <fullName evidence="1">Uncharacterized protein</fullName>
    </submittedName>
</protein>
<dbReference type="RefSeq" id="WP_029487423.1">
    <property type="nucleotide sequence ID" value="NZ_CP123875.1"/>
</dbReference>
<name>A0A422Z9Q3_KLEPN</name>
<dbReference type="AlphaFoldDB" id="A0A422Z9Q3"/>
<organism evidence="1 2">
    <name type="scientific">Klebsiella pneumoniae</name>
    <dbReference type="NCBI Taxonomy" id="573"/>
    <lineage>
        <taxon>Bacteria</taxon>
        <taxon>Pseudomonadati</taxon>
        <taxon>Pseudomonadota</taxon>
        <taxon>Gammaproteobacteria</taxon>
        <taxon>Enterobacterales</taxon>
        <taxon>Enterobacteriaceae</taxon>
        <taxon>Klebsiella/Raoultella group</taxon>
        <taxon>Klebsiella</taxon>
        <taxon>Klebsiella pneumoniae complex</taxon>
    </lineage>
</organism>
<sequence>MAGYSDYIFNIAAKVISNAVPINEFNVITNRFFNNLHDEFKTSRFHVHDSASSNMIAESGNVGRINSQSSEIAFDIQVQRCLKNALLYLKSENYIEGEITKTQIYLESLSEKNKSLFLEVFQRVWVSIYYSPEYLRNFLYIAASMDYELMKDRADVLILGCSAHEDVLVQEAAIRAFESWENPEHASHLRAMRKFNEKWIEDYRQSTINFLESLK</sequence>
<evidence type="ECO:0000313" key="1">
    <source>
        <dbReference type="EMBL" id="OVF66554.1"/>
    </source>
</evidence>